<gene>
    <name evidence="2" type="ORF">A6R68_17951</name>
</gene>
<name>A0A1A6HD82_NEOLE</name>
<keyword evidence="1" id="KW-0472">Membrane</keyword>
<organism evidence="2 3">
    <name type="scientific">Neotoma lepida</name>
    <name type="common">Desert woodrat</name>
    <dbReference type="NCBI Taxonomy" id="56216"/>
    <lineage>
        <taxon>Eukaryota</taxon>
        <taxon>Metazoa</taxon>
        <taxon>Chordata</taxon>
        <taxon>Craniata</taxon>
        <taxon>Vertebrata</taxon>
        <taxon>Euteleostomi</taxon>
        <taxon>Mammalia</taxon>
        <taxon>Eutheria</taxon>
        <taxon>Euarchontoglires</taxon>
        <taxon>Glires</taxon>
        <taxon>Rodentia</taxon>
        <taxon>Myomorpha</taxon>
        <taxon>Muroidea</taxon>
        <taxon>Cricetidae</taxon>
        <taxon>Neotominae</taxon>
        <taxon>Neotoma</taxon>
    </lineage>
</organism>
<protein>
    <submittedName>
        <fullName evidence="2">Uncharacterized protein</fullName>
    </submittedName>
</protein>
<proteinExistence type="predicted"/>
<accession>A0A1A6HD82</accession>
<dbReference type="EMBL" id="LZPO01036259">
    <property type="protein sequence ID" value="OBS75597.1"/>
    <property type="molecule type" value="Genomic_DNA"/>
</dbReference>
<evidence type="ECO:0000256" key="1">
    <source>
        <dbReference type="SAM" id="Phobius"/>
    </source>
</evidence>
<evidence type="ECO:0000313" key="3">
    <source>
        <dbReference type="Proteomes" id="UP000092124"/>
    </source>
</evidence>
<comment type="caution">
    <text evidence="2">The sequence shown here is derived from an EMBL/GenBank/DDBJ whole genome shotgun (WGS) entry which is preliminary data.</text>
</comment>
<keyword evidence="1" id="KW-0812">Transmembrane</keyword>
<dbReference type="Proteomes" id="UP000092124">
    <property type="component" value="Unassembled WGS sequence"/>
</dbReference>
<dbReference type="AlphaFoldDB" id="A0A1A6HD82"/>
<reference evidence="2 3" key="1">
    <citation type="submission" date="2016-06" db="EMBL/GenBank/DDBJ databases">
        <title>The Draft Genome Sequence and Annotation of the Desert Woodrat Neotoma lepida.</title>
        <authorList>
            <person name="Campbell M."/>
            <person name="Oakeson K.F."/>
            <person name="Yandell M."/>
            <person name="Halpert J.R."/>
            <person name="Dearing D."/>
        </authorList>
    </citation>
    <scope>NUCLEOTIDE SEQUENCE [LARGE SCALE GENOMIC DNA]</scope>
    <source>
        <strain evidence="2">417</strain>
        <tissue evidence="2">Liver</tissue>
    </source>
</reference>
<keyword evidence="1" id="KW-1133">Transmembrane helix</keyword>
<evidence type="ECO:0000313" key="2">
    <source>
        <dbReference type="EMBL" id="OBS75597.1"/>
    </source>
</evidence>
<keyword evidence="3" id="KW-1185">Reference proteome</keyword>
<dbReference type="OrthoDB" id="9836705at2759"/>
<sequence>MLVHTPINSTWTKSSEFQCSQVLIMWAILMKTIVLIFSLVAIKISSMNDPFTEIEFFCYKKGRHYKETLNNCVPNRSPDSQHVTLWCDYVPLGDERFDSTESGQGQLHWDSRPGLMRPNTQKFNVSGTLIKMLLHIPINSTWTISPKFQYAVPE</sequence>
<feature type="transmembrane region" description="Helical" evidence="1">
    <location>
        <begin position="23"/>
        <end position="42"/>
    </location>
</feature>
<feature type="non-terminal residue" evidence="2">
    <location>
        <position position="154"/>
    </location>
</feature>